<dbReference type="PANTHER" id="PTHR45138">
    <property type="entry name" value="REGULATORY COMPONENTS OF SENSORY TRANSDUCTION SYSTEM"/>
    <property type="match status" value="1"/>
</dbReference>
<feature type="domain" description="Response regulatory" evidence="4">
    <location>
        <begin position="2"/>
        <end position="123"/>
    </location>
</feature>
<dbReference type="RefSeq" id="WP_078716182.1">
    <property type="nucleotide sequence ID" value="NZ_FUYC01000002.1"/>
</dbReference>
<dbReference type="PROSITE" id="PS50110">
    <property type="entry name" value="RESPONSE_REGULATORY"/>
    <property type="match status" value="1"/>
</dbReference>
<dbReference type="GO" id="GO:1902201">
    <property type="term" value="P:negative regulation of bacterial-type flagellum-dependent cell motility"/>
    <property type="evidence" value="ECO:0007669"/>
    <property type="project" value="TreeGrafter"/>
</dbReference>
<dbReference type="InterPro" id="IPR011006">
    <property type="entry name" value="CheY-like_superfamily"/>
</dbReference>
<dbReference type="GO" id="GO:0005886">
    <property type="term" value="C:plasma membrane"/>
    <property type="evidence" value="ECO:0007669"/>
    <property type="project" value="TreeGrafter"/>
</dbReference>
<dbReference type="GO" id="GO:0043709">
    <property type="term" value="P:cell adhesion involved in single-species biofilm formation"/>
    <property type="evidence" value="ECO:0007669"/>
    <property type="project" value="TreeGrafter"/>
</dbReference>
<evidence type="ECO:0000313" key="7">
    <source>
        <dbReference type="Proteomes" id="UP000190027"/>
    </source>
</evidence>
<dbReference type="OrthoDB" id="9778432at2"/>
<dbReference type="InterPro" id="IPR043128">
    <property type="entry name" value="Rev_trsase/Diguanyl_cyclase"/>
</dbReference>
<dbReference type="InterPro" id="IPR000160">
    <property type="entry name" value="GGDEF_dom"/>
</dbReference>
<dbReference type="STRING" id="1121449.SAMN02745704_00606"/>
<dbReference type="SMART" id="SM00267">
    <property type="entry name" value="GGDEF"/>
    <property type="match status" value="1"/>
</dbReference>
<evidence type="ECO:0000256" key="2">
    <source>
        <dbReference type="ARBA" id="ARBA00034247"/>
    </source>
</evidence>
<feature type="modified residue" description="4-aspartylphosphate" evidence="3">
    <location>
        <position position="56"/>
    </location>
</feature>
<evidence type="ECO:0000256" key="1">
    <source>
        <dbReference type="ARBA" id="ARBA00012528"/>
    </source>
</evidence>
<dbReference type="Proteomes" id="UP000190027">
    <property type="component" value="Unassembled WGS sequence"/>
</dbReference>
<dbReference type="GO" id="GO:0052621">
    <property type="term" value="F:diguanylate cyclase activity"/>
    <property type="evidence" value="ECO:0007669"/>
    <property type="project" value="UniProtKB-EC"/>
</dbReference>
<gene>
    <name evidence="6" type="ORF">SAMN02745704_00606</name>
</gene>
<evidence type="ECO:0000259" key="4">
    <source>
        <dbReference type="PROSITE" id="PS50110"/>
    </source>
</evidence>
<dbReference type="GO" id="GO:0000160">
    <property type="term" value="P:phosphorelay signal transduction system"/>
    <property type="evidence" value="ECO:0007669"/>
    <property type="project" value="InterPro"/>
</dbReference>
<reference evidence="6 7" key="1">
    <citation type="submission" date="2017-02" db="EMBL/GenBank/DDBJ databases">
        <authorList>
            <person name="Peterson S.W."/>
        </authorList>
    </citation>
    <scope>NUCLEOTIDE SEQUENCE [LARGE SCALE GENOMIC DNA]</scope>
    <source>
        <strain evidence="6 7">DSM 16080</strain>
    </source>
</reference>
<dbReference type="Pfam" id="PF00990">
    <property type="entry name" value="GGDEF"/>
    <property type="match status" value="1"/>
</dbReference>
<evidence type="ECO:0000313" key="6">
    <source>
        <dbReference type="EMBL" id="SKA74160.1"/>
    </source>
</evidence>
<evidence type="ECO:0000256" key="3">
    <source>
        <dbReference type="PROSITE-ProRule" id="PRU00169"/>
    </source>
</evidence>
<dbReference type="Pfam" id="PF00072">
    <property type="entry name" value="Response_reg"/>
    <property type="match status" value="1"/>
</dbReference>
<evidence type="ECO:0000259" key="5">
    <source>
        <dbReference type="PROSITE" id="PS50887"/>
    </source>
</evidence>
<dbReference type="InterPro" id="IPR050469">
    <property type="entry name" value="Diguanylate_Cyclase"/>
</dbReference>
<dbReference type="PANTHER" id="PTHR45138:SF9">
    <property type="entry name" value="DIGUANYLATE CYCLASE DGCM-RELATED"/>
    <property type="match status" value="1"/>
</dbReference>
<feature type="domain" description="GGDEF" evidence="5">
    <location>
        <begin position="180"/>
        <end position="317"/>
    </location>
</feature>
<name>A0A1T4WA44_9BACT</name>
<proteinExistence type="predicted"/>
<dbReference type="SMART" id="SM00448">
    <property type="entry name" value="REC"/>
    <property type="match status" value="1"/>
</dbReference>
<dbReference type="SUPFAM" id="SSF55073">
    <property type="entry name" value="Nucleotide cyclase"/>
    <property type="match status" value="1"/>
</dbReference>
<dbReference type="NCBIfam" id="TIGR00254">
    <property type="entry name" value="GGDEF"/>
    <property type="match status" value="1"/>
</dbReference>
<dbReference type="EMBL" id="FUYC01000002">
    <property type="protein sequence ID" value="SKA74160.1"/>
    <property type="molecule type" value="Genomic_DNA"/>
</dbReference>
<dbReference type="CDD" id="cd01949">
    <property type="entry name" value="GGDEF"/>
    <property type="match status" value="1"/>
</dbReference>
<dbReference type="FunFam" id="3.30.70.270:FF:000001">
    <property type="entry name" value="Diguanylate cyclase domain protein"/>
    <property type="match status" value="1"/>
</dbReference>
<keyword evidence="7" id="KW-1185">Reference proteome</keyword>
<dbReference type="Gene3D" id="3.30.70.270">
    <property type="match status" value="1"/>
</dbReference>
<dbReference type="Gene3D" id="3.40.50.2300">
    <property type="match status" value="1"/>
</dbReference>
<dbReference type="InterPro" id="IPR001789">
    <property type="entry name" value="Sig_transdc_resp-reg_receiver"/>
</dbReference>
<dbReference type="InterPro" id="IPR029787">
    <property type="entry name" value="Nucleotide_cyclase"/>
</dbReference>
<protein>
    <recommendedName>
        <fullName evidence="1">diguanylate cyclase</fullName>
        <ecNumber evidence="1">2.7.7.65</ecNumber>
    </recommendedName>
</protein>
<dbReference type="EC" id="2.7.7.65" evidence="1"/>
<dbReference type="AlphaFoldDB" id="A0A1T4WA44"/>
<organism evidence="6 7">
    <name type="scientific">Paucidesulfovibrio gracilis DSM 16080</name>
    <dbReference type="NCBI Taxonomy" id="1121449"/>
    <lineage>
        <taxon>Bacteria</taxon>
        <taxon>Pseudomonadati</taxon>
        <taxon>Thermodesulfobacteriota</taxon>
        <taxon>Desulfovibrionia</taxon>
        <taxon>Desulfovibrionales</taxon>
        <taxon>Desulfovibrionaceae</taxon>
        <taxon>Paucidesulfovibrio</taxon>
    </lineage>
</organism>
<dbReference type="SUPFAM" id="SSF52172">
    <property type="entry name" value="CheY-like"/>
    <property type="match status" value="1"/>
</dbReference>
<comment type="catalytic activity">
    <reaction evidence="2">
        <text>2 GTP = 3',3'-c-di-GMP + 2 diphosphate</text>
        <dbReference type="Rhea" id="RHEA:24898"/>
        <dbReference type="ChEBI" id="CHEBI:33019"/>
        <dbReference type="ChEBI" id="CHEBI:37565"/>
        <dbReference type="ChEBI" id="CHEBI:58805"/>
        <dbReference type="EC" id="2.7.7.65"/>
    </reaction>
</comment>
<sequence length="325" mass="35555">MRLLIIDDSETSRLLLKTVLHAEGFGGAEDAEGFAAALALLDRTPEQELPDVILMDLEMPDANGIDATRQLKSKPRYTDIPVIMVTASDRLEDLEGAFAAGANDYITKPVHRVELCARVGSAQRLKQEMDQRKIRELELERMTRELEALSSLDGLTGVANRRHFDSTLAQEWQRCARDQAPLSLLMIDIDFFKRYNDALGHLEGDKCLKAVAHAIQNAFRRPADFLARFGGEEFIALLPDTDMEGGCRLARAIQNQLATLAMPHPDSSISDHVTVSIGVAATVPLPGAESSPLVAASDKALYKAKKAGRDQIINAEGQPCPPESS</sequence>
<accession>A0A1T4WA44</accession>
<dbReference type="PROSITE" id="PS50887">
    <property type="entry name" value="GGDEF"/>
    <property type="match status" value="1"/>
</dbReference>
<keyword evidence="3" id="KW-0597">Phosphoprotein</keyword>